<evidence type="ECO:0000313" key="6">
    <source>
        <dbReference type="EMBL" id="MCD2195974.1"/>
    </source>
</evidence>
<feature type="DNA-binding region" description="H-T-H motif" evidence="4">
    <location>
        <begin position="35"/>
        <end position="54"/>
    </location>
</feature>
<evidence type="ECO:0000256" key="2">
    <source>
        <dbReference type="ARBA" id="ARBA00023125"/>
    </source>
</evidence>
<dbReference type="Pfam" id="PF18556">
    <property type="entry name" value="TetR_C_35"/>
    <property type="match status" value="1"/>
</dbReference>
<keyword evidence="1" id="KW-0805">Transcription regulation</keyword>
<dbReference type="Pfam" id="PF00440">
    <property type="entry name" value="TetR_N"/>
    <property type="match status" value="1"/>
</dbReference>
<dbReference type="SUPFAM" id="SSF46689">
    <property type="entry name" value="Homeodomain-like"/>
    <property type="match status" value="1"/>
</dbReference>
<dbReference type="PANTHER" id="PTHR30055">
    <property type="entry name" value="HTH-TYPE TRANSCRIPTIONAL REGULATOR RUTR"/>
    <property type="match status" value="1"/>
</dbReference>
<keyword evidence="7" id="KW-1185">Reference proteome</keyword>
<evidence type="ECO:0000259" key="5">
    <source>
        <dbReference type="PROSITE" id="PS50977"/>
    </source>
</evidence>
<dbReference type="Gene3D" id="1.10.357.10">
    <property type="entry name" value="Tetracycline Repressor, domain 2"/>
    <property type="match status" value="1"/>
</dbReference>
<dbReference type="InterPro" id="IPR040611">
    <property type="entry name" value="AlkX_C"/>
</dbReference>
<evidence type="ECO:0000256" key="4">
    <source>
        <dbReference type="PROSITE-ProRule" id="PRU00335"/>
    </source>
</evidence>
<sequence length="199" mass="21641">MTGESLRVEFRRQVRERVLDTAAALTVERGWDRVRIGEVAVASGVSRPTLYREFGTKDGVGEALVAREAERFFTGIAEQLEQHEDPPEGVRAAVRFTLDEAGGNPLLRAILTGSRSGDTSLLPFLTTRGDAIITGGNALVGDWMRRRRPDVEPRTVADAVDAIVRLTISHLVSPGLSHSDAADRLARLTSCLIADPSRV</sequence>
<protein>
    <submittedName>
        <fullName evidence="6">TetR family transcriptional regulator</fullName>
    </submittedName>
</protein>
<organism evidence="6 7">
    <name type="scientific">Actinomycetospora endophytica</name>
    <dbReference type="NCBI Taxonomy" id="2291215"/>
    <lineage>
        <taxon>Bacteria</taxon>
        <taxon>Bacillati</taxon>
        <taxon>Actinomycetota</taxon>
        <taxon>Actinomycetes</taxon>
        <taxon>Pseudonocardiales</taxon>
        <taxon>Pseudonocardiaceae</taxon>
        <taxon>Actinomycetospora</taxon>
    </lineage>
</organism>
<dbReference type="PRINTS" id="PR00455">
    <property type="entry name" value="HTHTETR"/>
</dbReference>
<keyword evidence="2 4" id="KW-0238">DNA-binding</keyword>
<dbReference type="EMBL" id="JAJNDB010000005">
    <property type="protein sequence ID" value="MCD2195974.1"/>
    <property type="molecule type" value="Genomic_DNA"/>
</dbReference>
<dbReference type="PANTHER" id="PTHR30055:SF234">
    <property type="entry name" value="HTH-TYPE TRANSCRIPTIONAL REGULATOR BETI"/>
    <property type="match status" value="1"/>
</dbReference>
<dbReference type="InterPro" id="IPR009057">
    <property type="entry name" value="Homeodomain-like_sf"/>
</dbReference>
<dbReference type="Proteomes" id="UP001199469">
    <property type="component" value="Unassembled WGS sequence"/>
</dbReference>
<proteinExistence type="predicted"/>
<dbReference type="RefSeq" id="WP_230737833.1">
    <property type="nucleotide sequence ID" value="NZ_JAJNDB010000005.1"/>
</dbReference>
<name>A0ABS8PCG9_9PSEU</name>
<evidence type="ECO:0000256" key="3">
    <source>
        <dbReference type="ARBA" id="ARBA00023163"/>
    </source>
</evidence>
<evidence type="ECO:0000256" key="1">
    <source>
        <dbReference type="ARBA" id="ARBA00023015"/>
    </source>
</evidence>
<dbReference type="PROSITE" id="PS50977">
    <property type="entry name" value="HTH_TETR_2"/>
    <property type="match status" value="1"/>
</dbReference>
<reference evidence="6 7" key="1">
    <citation type="submission" date="2021-11" db="EMBL/GenBank/DDBJ databases">
        <title>Draft genome sequence of Actinomycetospora sp. SF1 isolated from the rhizosphere soil.</title>
        <authorList>
            <person name="Duangmal K."/>
            <person name="Chantavorakit T."/>
        </authorList>
    </citation>
    <scope>NUCLEOTIDE SEQUENCE [LARGE SCALE GENOMIC DNA]</scope>
    <source>
        <strain evidence="6 7">TBRC 5722</strain>
    </source>
</reference>
<keyword evidence="3" id="KW-0804">Transcription</keyword>
<comment type="caution">
    <text evidence="6">The sequence shown here is derived from an EMBL/GenBank/DDBJ whole genome shotgun (WGS) entry which is preliminary data.</text>
</comment>
<accession>A0ABS8PCG9</accession>
<feature type="domain" description="HTH tetR-type" evidence="5">
    <location>
        <begin position="12"/>
        <end position="72"/>
    </location>
</feature>
<dbReference type="InterPro" id="IPR050109">
    <property type="entry name" value="HTH-type_TetR-like_transc_reg"/>
</dbReference>
<dbReference type="InterPro" id="IPR001647">
    <property type="entry name" value="HTH_TetR"/>
</dbReference>
<gene>
    <name evidence="6" type="ORF">LQ327_21625</name>
</gene>
<evidence type="ECO:0000313" key="7">
    <source>
        <dbReference type="Proteomes" id="UP001199469"/>
    </source>
</evidence>